<keyword evidence="2" id="KW-0808">Transferase</keyword>
<dbReference type="InterPro" id="IPR001077">
    <property type="entry name" value="COMT_C"/>
</dbReference>
<dbReference type="SUPFAM" id="SSF53335">
    <property type="entry name" value="S-adenosyl-L-methionine-dependent methyltransferases"/>
    <property type="match status" value="1"/>
</dbReference>
<name>A0A2T1HN77_9HYPH</name>
<dbReference type="InterPro" id="IPR016461">
    <property type="entry name" value="COMT-like"/>
</dbReference>
<dbReference type="InterPro" id="IPR012967">
    <property type="entry name" value="COMT_dimerisation"/>
</dbReference>
<dbReference type="PANTHER" id="PTHR43712">
    <property type="entry name" value="PUTATIVE (AFU_ORTHOLOGUE AFUA_4G14580)-RELATED"/>
    <property type="match status" value="1"/>
</dbReference>
<dbReference type="CDD" id="cd02440">
    <property type="entry name" value="AdoMet_MTases"/>
    <property type="match status" value="1"/>
</dbReference>
<feature type="domain" description="O-methyltransferase dimerisation" evidence="6">
    <location>
        <begin position="10"/>
        <end position="83"/>
    </location>
</feature>
<keyword evidence="1" id="KW-0489">Methyltransferase</keyword>
<dbReference type="SUPFAM" id="SSF46785">
    <property type="entry name" value="Winged helix' DNA-binding domain"/>
    <property type="match status" value="1"/>
</dbReference>
<dbReference type="PIRSF" id="PIRSF005739">
    <property type="entry name" value="O-mtase"/>
    <property type="match status" value="1"/>
</dbReference>
<organism evidence="7 8">
    <name type="scientific">Alsobacter soli</name>
    <dbReference type="NCBI Taxonomy" id="2109933"/>
    <lineage>
        <taxon>Bacteria</taxon>
        <taxon>Pseudomonadati</taxon>
        <taxon>Pseudomonadota</taxon>
        <taxon>Alphaproteobacteria</taxon>
        <taxon>Hyphomicrobiales</taxon>
        <taxon>Alsobacteraceae</taxon>
        <taxon>Alsobacter</taxon>
    </lineage>
</organism>
<keyword evidence="3" id="KW-0949">S-adenosyl-L-methionine</keyword>
<dbReference type="AlphaFoldDB" id="A0A2T1HN77"/>
<dbReference type="GO" id="GO:0008171">
    <property type="term" value="F:O-methyltransferase activity"/>
    <property type="evidence" value="ECO:0007669"/>
    <property type="project" value="InterPro"/>
</dbReference>
<keyword evidence="8" id="KW-1185">Reference proteome</keyword>
<evidence type="ECO:0000313" key="8">
    <source>
        <dbReference type="Proteomes" id="UP000239772"/>
    </source>
</evidence>
<dbReference type="Gene3D" id="3.40.50.150">
    <property type="entry name" value="Vaccinia Virus protein VP39"/>
    <property type="match status" value="1"/>
</dbReference>
<dbReference type="Pfam" id="PF08100">
    <property type="entry name" value="Dimerisation"/>
    <property type="match status" value="1"/>
</dbReference>
<dbReference type="Gene3D" id="1.10.10.10">
    <property type="entry name" value="Winged helix-like DNA-binding domain superfamily/Winged helix DNA-binding domain"/>
    <property type="match status" value="1"/>
</dbReference>
<evidence type="ECO:0000259" key="6">
    <source>
        <dbReference type="Pfam" id="PF08100"/>
    </source>
</evidence>
<dbReference type="PANTHER" id="PTHR43712:SF2">
    <property type="entry name" value="O-METHYLTRANSFERASE CICE"/>
    <property type="match status" value="1"/>
</dbReference>
<reference evidence="8" key="1">
    <citation type="submission" date="2018-03" db="EMBL/GenBank/DDBJ databases">
        <authorList>
            <person name="Sun L."/>
            <person name="Liu H."/>
            <person name="Chen W."/>
            <person name="Huang K."/>
            <person name="Liu W."/>
            <person name="Gao X."/>
        </authorList>
    </citation>
    <scope>NUCLEOTIDE SEQUENCE [LARGE SCALE GENOMIC DNA]</scope>
    <source>
        <strain evidence="8">SH9</strain>
    </source>
</reference>
<evidence type="ECO:0000256" key="2">
    <source>
        <dbReference type="ARBA" id="ARBA00022679"/>
    </source>
</evidence>
<dbReference type="GO" id="GO:0032259">
    <property type="term" value="P:methylation"/>
    <property type="evidence" value="ECO:0007669"/>
    <property type="project" value="UniProtKB-KW"/>
</dbReference>
<feature type="domain" description="O-methyltransferase C-terminal" evidence="5">
    <location>
        <begin position="104"/>
        <end position="308"/>
    </location>
</feature>
<proteinExistence type="predicted"/>
<comment type="caution">
    <text evidence="7">The sequence shown here is derived from an EMBL/GenBank/DDBJ whole genome shotgun (WGS) entry which is preliminary data.</text>
</comment>
<dbReference type="PROSITE" id="PS51683">
    <property type="entry name" value="SAM_OMT_II"/>
    <property type="match status" value="1"/>
</dbReference>
<dbReference type="InterPro" id="IPR036390">
    <property type="entry name" value="WH_DNA-bd_sf"/>
</dbReference>
<dbReference type="RefSeq" id="WP_106339630.1">
    <property type="nucleotide sequence ID" value="NZ_PVZS01000032.1"/>
</dbReference>
<gene>
    <name evidence="7" type="ORF">SLNSH_20930</name>
</gene>
<evidence type="ECO:0000259" key="5">
    <source>
        <dbReference type="Pfam" id="PF00891"/>
    </source>
</evidence>
<dbReference type="EMBL" id="PVZS01000032">
    <property type="protein sequence ID" value="PSC03096.1"/>
    <property type="molecule type" value="Genomic_DNA"/>
</dbReference>
<feature type="active site" description="Proton acceptor" evidence="4">
    <location>
        <position position="238"/>
    </location>
</feature>
<keyword evidence="7" id="KW-0830">Ubiquinone</keyword>
<dbReference type="InterPro" id="IPR036388">
    <property type="entry name" value="WH-like_DNA-bd_sf"/>
</dbReference>
<evidence type="ECO:0000256" key="3">
    <source>
        <dbReference type="ARBA" id="ARBA00022691"/>
    </source>
</evidence>
<evidence type="ECO:0000256" key="1">
    <source>
        <dbReference type="ARBA" id="ARBA00022603"/>
    </source>
</evidence>
<sequence>MSPEEHLTRLGFGFAISQSLKAAVDLDIADRLVAGARSAEDLAAECGVHAGALARVLRVLCAEGVFHEEPSGVFGLTAVGDALRAGRGPLDFLRMLNAEPYLAFDKLSHSVRTGEPSFDVVFGLPRFTWLAQNPEAAKAFQAAMVAYGRGVNEAVADAYDFAGCSTVADIGGGHGRLLSAILARNPHLKGILFDLPSGVEEARKGVGGPLPNTSFIAGDFFEGVPAGADVYILKKVIHDWDDEKSVAILTAVRRVLPPHGRVLLAETLVPPGNAFSTIKLIDLTMLAITGGLERTEDEYASLFARAGLSLSRVIPTAAAIQLLEAKDA</sequence>
<evidence type="ECO:0000256" key="4">
    <source>
        <dbReference type="PIRSR" id="PIRSR005739-1"/>
    </source>
</evidence>
<dbReference type="OrthoDB" id="9766840at2"/>
<dbReference type="Pfam" id="PF00891">
    <property type="entry name" value="Methyltransf_2"/>
    <property type="match status" value="1"/>
</dbReference>
<evidence type="ECO:0000313" key="7">
    <source>
        <dbReference type="EMBL" id="PSC03096.1"/>
    </source>
</evidence>
<protein>
    <submittedName>
        <fullName evidence="7">Ubiquinone/menaquinone biosynthesis protein</fullName>
    </submittedName>
</protein>
<accession>A0A2T1HN77</accession>
<dbReference type="Proteomes" id="UP000239772">
    <property type="component" value="Unassembled WGS sequence"/>
</dbReference>
<dbReference type="GO" id="GO:0046983">
    <property type="term" value="F:protein dimerization activity"/>
    <property type="evidence" value="ECO:0007669"/>
    <property type="project" value="InterPro"/>
</dbReference>
<dbReference type="InterPro" id="IPR029063">
    <property type="entry name" value="SAM-dependent_MTases_sf"/>
</dbReference>